<keyword evidence="3" id="KW-0457">Lysine biosynthesis</keyword>
<comment type="caution">
    <text evidence="3">Lacks conserved residue(s) required for the propagation of feature annotation.</text>
</comment>
<evidence type="ECO:0000313" key="5">
    <source>
        <dbReference type="EMBL" id="MCC2240953.1"/>
    </source>
</evidence>
<feature type="binding site" evidence="3">
    <location>
        <begin position="213"/>
        <end position="214"/>
    </location>
    <ligand>
        <name>substrate</name>
    </ligand>
</feature>
<dbReference type="PANTHER" id="PTHR31689:SF0">
    <property type="entry name" value="DIAMINOPIMELATE EPIMERASE"/>
    <property type="match status" value="1"/>
</dbReference>
<dbReference type="NCBIfam" id="TIGR00652">
    <property type="entry name" value="DapF"/>
    <property type="match status" value="1"/>
</dbReference>
<dbReference type="Gene3D" id="3.10.310.10">
    <property type="entry name" value="Diaminopimelate Epimerase, Chain A, domain 1"/>
    <property type="match status" value="2"/>
</dbReference>
<dbReference type="Pfam" id="PF01678">
    <property type="entry name" value="DAP_epimerase"/>
    <property type="match status" value="2"/>
</dbReference>
<reference evidence="5" key="1">
    <citation type="submission" date="2021-10" db="EMBL/GenBank/DDBJ databases">
        <title>Anaerobic single-cell dispensing facilitates the cultivation of human gut bacteria.</title>
        <authorList>
            <person name="Afrizal A."/>
        </authorList>
    </citation>
    <scope>NUCLEOTIDE SEQUENCE</scope>
    <source>
        <strain evidence="5">CLA-AA-H204</strain>
    </source>
</reference>
<dbReference type="SUPFAM" id="SSF54506">
    <property type="entry name" value="Diaminopimelate epimerase-like"/>
    <property type="match status" value="2"/>
</dbReference>
<dbReference type="HAMAP" id="MF_00197">
    <property type="entry name" value="DAP_epimerase"/>
    <property type="match status" value="1"/>
</dbReference>
<evidence type="ECO:0000256" key="2">
    <source>
        <dbReference type="ARBA" id="ARBA00023235"/>
    </source>
</evidence>
<dbReference type="PANTHER" id="PTHR31689">
    <property type="entry name" value="DIAMINOPIMELATE EPIMERASE, CHLOROPLASTIC"/>
    <property type="match status" value="1"/>
</dbReference>
<protein>
    <recommendedName>
        <fullName evidence="3 4">Diaminopimelate epimerase</fullName>
        <shortName evidence="3">DAP epimerase</shortName>
        <ecNumber evidence="3 4">5.1.1.7</ecNumber>
    </recommendedName>
    <alternativeName>
        <fullName evidence="3">PLP-independent amino acid racemase</fullName>
    </alternativeName>
</protein>
<name>A0AAW4WF31_9FIRM</name>
<feature type="binding site" evidence="3">
    <location>
        <begin position="223"/>
        <end position="224"/>
    </location>
    <ligand>
        <name>substrate</name>
    </ligand>
</feature>
<comment type="caution">
    <text evidence="5">The sequence shown here is derived from an EMBL/GenBank/DDBJ whole genome shotgun (WGS) entry which is preliminary data.</text>
</comment>
<evidence type="ECO:0000313" key="6">
    <source>
        <dbReference type="Proteomes" id="UP001198893"/>
    </source>
</evidence>
<sequence length="282" mass="31132">MDDALLLQKYHGLGNDYLVLDPNKNKIHLLERHIVKLCRRNIGAGADGILYGPIWQDEKLYVKIFNPDGSEAERSGNGVRIFAKYLLDAGYIRHRPFSLYTKAGEVRIDFLNEDGSLMKVNMGIPQFTGGVLAYVGTPPEIINRPLVFHGHPYRATCVSMGNPNCVIHLDEISKEKAMELGPYVENASYFPNRINMQLCKVMDRGHIRVEIYERGAGYTLASGTGACAAAAASHKLGLVDDRIEVTMPGGQLLIEIGEDGSVFLTGEVQKIGTILMAEHFLA</sequence>
<proteinExistence type="inferred from homology"/>
<accession>A0AAW4WF31</accession>
<evidence type="ECO:0000256" key="4">
    <source>
        <dbReference type="NCBIfam" id="TIGR00652"/>
    </source>
</evidence>
<comment type="function">
    <text evidence="3">Catalyzes the stereoinversion of LL-2,6-diaminopimelate (L,L-DAP) to meso-diaminopimelate (meso-DAP), a precursor of L-lysine and an essential component of the bacterial peptidoglycan.</text>
</comment>
<dbReference type="GO" id="GO:0009089">
    <property type="term" value="P:lysine biosynthetic process via diaminopimelate"/>
    <property type="evidence" value="ECO:0007669"/>
    <property type="project" value="UniProtKB-UniRule"/>
</dbReference>
<dbReference type="Proteomes" id="UP001198893">
    <property type="component" value="Unassembled WGS sequence"/>
</dbReference>
<feature type="binding site" evidence="3">
    <location>
        <position position="162"/>
    </location>
    <ligand>
        <name>substrate</name>
    </ligand>
</feature>
<dbReference type="EC" id="5.1.1.7" evidence="3 4"/>
<dbReference type="InterPro" id="IPR001653">
    <property type="entry name" value="DAP_epimerase_DapF"/>
</dbReference>
<comment type="subunit">
    <text evidence="3">Homodimer.</text>
</comment>
<feature type="binding site" evidence="3">
    <location>
        <position position="195"/>
    </location>
    <ligand>
        <name>substrate</name>
    </ligand>
</feature>
<comment type="catalytic activity">
    <reaction evidence="3">
        <text>(2S,6S)-2,6-diaminopimelate = meso-2,6-diaminopimelate</text>
        <dbReference type="Rhea" id="RHEA:15393"/>
        <dbReference type="ChEBI" id="CHEBI:57609"/>
        <dbReference type="ChEBI" id="CHEBI:57791"/>
        <dbReference type="EC" id="5.1.1.7"/>
    </reaction>
</comment>
<evidence type="ECO:0000256" key="1">
    <source>
        <dbReference type="ARBA" id="ARBA00010219"/>
    </source>
</evidence>
<organism evidence="5 6">
    <name type="scientific">Roseburia amylophila</name>
    <dbReference type="NCBI Taxonomy" id="2981794"/>
    <lineage>
        <taxon>Bacteria</taxon>
        <taxon>Bacillati</taxon>
        <taxon>Bacillota</taxon>
        <taxon>Clostridia</taxon>
        <taxon>Lachnospirales</taxon>
        <taxon>Lachnospiraceae</taxon>
        <taxon>Roseburia</taxon>
    </lineage>
</organism>
<gene>
    <name evidence="3 5" type="primary">dapF</name>
    <name evidence="5" type="ORF">LKD47_01375</name>
</gene>
<dbReference type="GO" id="GO:0005829">
    <property type="term" value="C:cytosol"/>
    <property type="evidence" value="ECO:0007669"/>
    <property type="project" value="TreeGrafter"/>
</dbReference>
<feature type="binding site" evidence="3">
    <location>
        <position position="15"/>
    </location>
    <ligand>
        <name>substrate</name>
    </ligand>
</feature>
<keyword evidence="3" id="KW-0963">Cytoplasm</keyword>
<feature type="site" description="Could be important to modulate the pK values of the two catalytic cysteine residues" evidence="3">
    <location>
        <position position="213"/>
    </location>
</feature>
<comment type="pathway">
    <text evidence="3">Amino-acid biosynthesis; L-lysine biosynthesis via DAP pathway; DL-2,6-diaminopimelate from LL-2,6-diaminopimelate: step 1/1.</text>
</comment>
<feature type="binding site" evidence="3">
    <location>
        <begin position="76"/>
        <end position="77"/>
    </location>
    <ligand>
        <name>substrate</name>
    </ligand>
</feature>
<dbReference type="EMBL" id="JAJEQW010000001">
    <property type="protein sequence ID" value="MCC2240953.1"/>
    <property type="molecule type" value="Genomic_DNA"/>
</dbReference>
<evidence type="ECO:0000256" key="3">
    <source>
        <dbReference type="HAMAP-Rule" id="MF_00197"/>
    </source>
</evidence>
<keyword evidence="2 3" id="KW-0413">Isomerase</keyword>
<comment type="similarity">
    <text evidence="1 3">Belongs to the diaminopimelate epimerase family.</text>
</comment>
<feature type="binding site" evidence="3">
    <location>
        <position position="66"/>
    </location>
    <ligand>
        <name>substrate</name>
    </ligand>
</feature>
<dbReference type="RefSeq" id="WP_022242604.1">
    <property type="nucleotide sequence ID" value="NZ_JAJEQW010000001.1"/>
</dbReference>
<keyword evidence="3" id="KW-0028">Amino-acid biosynthesis</keyword>
<comment type="subcellular location">
    <subcellularLocation>
        <location evidence="3">Cytoplasm</location>
    </subcellularLocation>
</comment>
<dbReference type="GO" id="GO:0008837">
    <property type="term" value="F:diaminopimelate epimerase activity"/>
    <property type="evidence" value="ECO:0007669"/>
    <property type="project" value="UniProtKB-UniRule"/>
</dbReference>
<dbReference type="AlphaFoldDB" id="A0AAW4WF31"/>